<dbReference type="OrthoDB" id="9801517at2"/>
<evidence type="ECO:0000313" key="2">
    <source>
        <dbReference type="EMBL" id="OFC70989.1"/>
    </source>
</evidence>
<organism evidence="2 3">
    <name type="scientific">Alteromonas confluentis</name>
    <dbReference type="NCBI Taxonomy" id="1656094"/>
    <lineage>
        <taxon>Bacteria</taxon>
        <taxon>Pseudomonadati</taxon>
        <taxon>Pseudomonadota</taxon>
        <taxon>Gammaproteobacteria</taxon>
        <taxon>Alteromonadales</taxon>
        <taxon>Alteromonadaceae</taxon>
        <taxon>Alteromonas/Salinimonas group</taxon>
        <taxon>Alteromonas</taxon>
    </lineage>
</organism>
<keyword evidence="1" id="KW-0378">Hydrolase</keyword>
<dbReference type="Proteomes" id="UP000175691">
    <property type="component" value="Unassembled WGS sequence"/>
</dbReference>
<keyword evidence="3" id="KW-1185">Reference proteome</keyword>
<sequence>MSQPCETTVSWLLPSPFVQTWKIEPQHIDHYNHVNNVAYLSRLESLAWAHSNHLGLKFADYQDVGKGMVIRRHELDYLQPSHLNDELLCATWIKQCDGKITLTRQFQFVCPRRNKTVFQARTQFVCVNMQTGAPARMPALFRDIYTTAAVNA</sequence>
<dbReference type="Pfam" id="PF13279">
    <property type="entry name" value="4HBT_2"/>
    <property type="match status" value="1"/>
</dbReference>
<proteinExistence type="predicted"/>
<reference evidence="2 3" key="1">
    <citation type="submission" date="2016-08" db="EMBL/GenBank/DDBJ databases">
        <authorList>
            <person name="Seilhamer J.J."/>
        </authorList>
    </citation>
    <scope>NUCLEOTIDE SEQUENCE [LARGE SCALE GENOMIC DNA]</scope>
    <source>
        <strain evidence="2 3">KCTC 42603</strain>
    </source>
</reference>
<name>A0A1E7ZBV2_9ALTE</name>
<dbReference type="STRING" id="1656094.BFC18_11180"/>
<dbReference type="SUPFAM" id="SSF54637">
    <property type="entry name" value="Thioesterase/thiol ester dehydrase-isomerase"/>
    <property type="match status" value="1"/>
</dbReference>
<dbReference type="GO" id="GO:0047617">
    <property type="term" value="F:fatty acyl-CoA hydrolase activity"/>
    <property type="evidence" value="ECO:0007669"/>
    <property type="project" value="TreeGrafter"/>
</dbReference>
<dbReference type="RefSeq" id="WP_070125383.1">
    <property type="nucleotide sequence ID" value="NZ_MDHN01000021.1"/>
</dbReference>
<accession>A0A1E7ZBV2</accession>
<dbReference type="CDD" id="cd00586">
    <property type="entry name" value="4HBT"/>
    <property type="match status" value="1"/>
</dbReference>
<comment type="caution">
    <text evidence="2">The sequence shown here is derived from an EMBL/GenBank/DDBJ whole genome shotgun (WGS) entry which is preliminary data.</text>
</comment>
<dbReference type="InterPro" id="IPR050563">
    <property type="entry name" value="4-hydroxybenzoyl-CoA_TE"/>
</dbReference>
<dbReference type="AlphaFoldDB" id="A0A1E7ZBV2"/>
<evidence type="ECO:0000313" key="3">
    <source>
        <dbReference type="Proteomes" id="UP000175691"/>
    </source>
</evidence>
<dbReference type="Gene3D" id="3.10.129.10">
    <property type="entry name" value="Hotdog Thioesterase"/>
    <property type="match status" value="1"/>
</dbReference>
<dbReference type="PANTHER" id="PTHR31793:SF37">
    <property type="entry name" value="ACYL-COA THIOESTER HYDROLASE YBGC"/>
    <property type="match status" value="1"/>
</dbReference>
<evidence type="ECO:0000256" key="1">
    <source>
        <dbReference type="ARBA" id="ARBA00022801"/>
    </source>
</evidence>
<protein>
    <submittedName>
        <fullName evidence="2">Thioesterase</fullName>
    </submittedName>
</protein>
<dbReference type="EMBL" id="MDHN01000021">
    <property type="protein sequence ID" value="OFC70989.1"/>
    <property type="molecule type" value="Genomic_DNA"/>
</dbReference>
<dbReference type="PANTHER" id="PTHR31793">
    <property type="entry name" value="4-HYDROXYBENZOYL-COA THIOESTERASE FAMILY MEMBER"/>
    <property type="match status" value="1"/>
</dbReference>
<dbReference type="InterPro" id="IPR029069">
    <property type="entry name" value="HotDog_dom_sf"/>
</dbReference>
<gene>
    <name evidence="2" type="ORF">BFC18_11180</name>
</gene>